<accession>A0ABV8J4B7</accession>
<dbReference type="InterPro" id="IPR046657">
    <property type="entry name" value="DUF6766"/>
</dbReference>
<evidence type="ECO:0000256" key="2">
    <source>
        <dbReference type="SAM" id="Phobius"/>
    </source>
</evidence>
<dbReference type="RefSeq" id="WP_378072009.1">
    <property type="nucleotide sequence ID" value="NZ_JBHSBL010000027.1"/>
</dbReference>
<gene>
    <name evidence="3" type="ORF">ACFO0C_39910</name>
</gene>
<protein>
    <submittedName>
        <fullName evidence="3">DUF6766 family protein</fullName>
    </submittedName>
</protein>
<comment type="caution">
    <text evidence="3">The sequence shown here is derived from an EMBL/GenBank/DDBJ whole genome shotgun (WGS) entry which is preliminary data.</text>
</comment>
<name>A0ABV8J4B7_9ACTN</name>
<feature type="transmembrane region" description="Helical" evidence="2">
    <location>
        <begin position="131"/>
        <end position="154"/>
    </location>
</feature>
<feature type="compositionally biased region" description="Basic and acidic residues" evidence="1">
    <location>
        <begin position="87"/>
        <end position="104"/>
    </location>
</feature>
<keyword evidence="4" id="KW-1185">Reference proteome</keyword>
<dbReference type="EMBL" id="JBHSBL010000027">
    <property type="protein sequence ID" value="MFC4071134.1"/>
    <property type="molecule type" value="Genomic_DNA"/>
</dbReference>
<sequence length="224" mass="24977">MRRFWRDNSLGLVFGVLFLVVLVAQAFAGHADFNQQQLASGMEPISLGRYLTSASFAADVAENWQSEYLQFFLYIFLTVWLVQRGSPESKKPGEQGRESDEKQKVGPYATDGSPVWARAGGLRRMLLSNSLGIVMGLLFVASWLTQSIAGAAAFNERQLRDLQEPVTWAEYLTEPDFWNRTLQNWQSELLAVASMVILSIYLRQRGSPESKPVGSPHDATGVEG</sequence>
<keyword evidence="2" id="KW-0472">Membrane</keyword>
<organism evidence="3 4">
    <name type="scientific">Actinoplanes subglobosus</name>
    <dbReference type="NCBI Taxonomy" id="1547892"/>
    <lineage>
        <taxon>Bacteria</taxon>
        <taxon>Bacillati</taxon>
        <taxon>Actinomycetota</taxon>
        <taxon>Actinomycetes</taxon>
        <taxon>Micromonosporales</taxon>
        <taxon>Micromonosporaceae</taxon>
        <taxon>Actinoplanes</taxon>
    </lineage>
</organism>
<keyword evidence="2" id="KW-1133">Transmembrane helix</keyword>
<reference evidence="4" key="1">
    <citation type="journal article" date="2019" name="Int. J. Syst. Evol. Microbiol.">
        <title>The Global Catalogue of Microorganisms (GCM) 10K type strain sequencing project: providing services to taxonomists for standard genome sequencing and annotation.</title>
        <authorList>
            <consortium name="The Broad Institute Genomics Platform"/>
            <consortium name="The Broad Institute Genome Sequencing Center for Infectious Disease"/>
            <person name="Wu L."/>
            <person name="Ma J."/>
        </authorList>
    </citation>
    <scope>NUCLEOTIDE SEQUENCE [LARGE SCALE GENOMIC DNA]</scope>
    <source>
        <strain evidence="4">TBRC 5832</strain>
    </source>
</reference>
<evidence type="ECO:0000313" key="3">
    <source>
        <dbReference type="EMBL" id="MFC4071134.1"/>
    </source>
</evidence>
<evidence type="ECO:0000256" key="1">
    <source>
        <dbReference type="SAM" id="MobiDB-lite"/>
    </source>
</evidence>
<evidence type="ECO:0000313" key="4">
    <source>
        <dbReference type="Proteomes" id="UP001595867"/>
    </source>
</evidence>
<keyword evidence="2" id="KW-0812">Transmembrane</keyword>
<proteinExistence type="predicted"/>
<feature type="region of interest" description="Disordered" evidence="1">
    <location>
        <begin position="87"/>
        <end position="109"/>
    </location>
</feature>
<dbReference type="Pfam" id="PF20554">
    <property type="entry name" value="DUF6766"/>
    <property type="match status" value="1"/>
</dbReference>
<dbReference type="Proteomes" id="UP001595867">
    <property type="component" value="Unassembled WGS sequence"/>
</dbReference>